<sequence>MKVTGIKSYACTDDEGKLYFIAKVETDEGIYGLGEVGIPRWGNAVASAIEHLSEFVIGQDPFSTERLWQHMFRGGFFPADKVYCCAISAIDIALWDIKGKALKMPVYKLLGGPVRDKVVSYPHTQGGTTEELVENSKRAVADGWKFVRWGQPETGGVFEYQGMDGLLEPVESMRIAEEQMALVRDAVGPDIQLCFDVHTRLDTAHAIQLCKALEPYRPFFIEDPLRSENTASYRTLARHVSLPIAAGEQWASKWPFREVIEEELISYARIDLCIVGGLTEALKITHWAETHYIDIVPHNPLGPVSAAACVNLCMASTNVGVQEMPRRPGSYATDLFPQQIDWEDGYSFVPSGAVGLGVDFDEEAVQARVVDPTGWPPQLRRNDGSFTNW</sequence>
<dbReference type="Gene3D" id="3.20.20.120">
    <property type="entry name" value="Enolase-like C-terminal domain"/>
    <property type="match status" value="1"/>
</dbReference>
<dbReference type="Proteomes" id="UP001174909">
    <property type="component" value="Unassembled WGS sequence"/>
</dbReference>
<dbReference type="InterPro" id="IPR029017">
    <property type="entry name" value="Enolase-like_N"/>
</dbReference>
<dbReference type="InterPro" id="IPR029065">
    <property type="entry name" value="Enolase_C-like"/>
</dbReference>
<dbReference type="SFLD" id="SFLDS00001">
    <property type="entry name" value="Enolase"/>
    <property type="match status" value="1"/>
</dbReference>
<dbReference type="SUPFAM" id="SSF51604">
    <property type="entry name" value="Enolase C-terminal domain-like"/>
    <property type="match status" value="1"/>
</dbReference>
<dbReference type="InterPro" id="IPR013342">
    <property type="entry name" value="Mandelate_racemase_C"/>
</dbReference>
<dbReference type="PANTHER" id="PTHR48080">
    <property type="entry name" value="D-GALACTONATE DEHYDRATASE-RELATED"/>
    <property type="match status" value="1"/>
</dbReference>
<dbReference type="Gene3D" id="3.30.390.10">
    <property type="entry name" value="Enolase-like, N-terminal domain"/>
    <property type="match status" value="1"/>
</dbReference>
<comment type="caution">
    <text evidence="3">The sequence shown here is derived from an EMBL/GenBank/DDBJ whole genome shotgun (WGS) entry which is preliminary data.</text>
</comment>
<dbReference type="SUPFAM" id="SSF54826">
    <property type="entry name" value="Enolase N-terminal domain-like"/>
    <property type="match status" value="1"/>
</dbReference>
<dbReference type="AlphaFoldDB" id="A0AA35W514"/>
<name>A0AA35W514_GEOBA</name>
<evidence type="ECO:0000259" key="2">
    <source>
        <dbReference type="SMART" id="SM00922"/>
    </source>
</evidence>
<organism evidence="3 4">
    <name type="scientific">Geodia barretti</name>
    <name type="common">Barrett's horny sponge</name>
    <dbReference type="NCBI Taxonomy" id="519541"/>
    <lineage>
        <taxon>Eukaryota</taxon>
        <taxon>Metazoa</taxon>
        <taxon>Porifera</taxon>
        <taxon>Demospongiae</taxon>
        <taxon>Heteroscleromorpha</taxon>
        <taxon>Tetractinellida</taxon>
        <taxon>Astrophorina</taxon>
        <taxon>Geodiidae</taxon>
        <taxon>Geodia</taxon>
    </lineage>
</organism>
<dbReference type="InterPro" id="IPR034593">
    <property type="entry name" value="DgoD-like"/>
</dbReference>
<reference evidence="3" key="1">
    <citation type="submission" date="2023-03" db="EMBL/GenBank/DDBJ databases">
        <authorList>
            <person name="Steffen K."/>
            <person name="Cardenas P."/>
        </authorList>
    </citation>
    <scope>NUCLEOTIDE SEQUENCE</scope>
</reference>
<dbReference type="EMBL" id="CASHTH010000354">
    <property type="protein sequence ID" value="CAI7998895.1"/>
    <property type="molecule type" value="Genomic_DNA"/>
</dbReference>
<feature type="domain" description="Mandelate racemase/muconate lactonizing enzyme C-terminal" evidence="2">
    <location>
        <begin position="129"/>
        <end position="243"/>
    </location>
</feature>
<dbReference type="SFLD" id="SFLDG00179">
    <property type="entry name" value="mandelate_racemase"/>
    <property type="match status" value="1"/>
</dbReference>
<dbReference type="PROSITE" id="PS00908">
    <property type="entry name" value="MR_MLE_1"/>
    <property type="match status" value="1"/>
</dbReference>
<dbReference type="InterPro" id="IPR036849">
    <property type="entry name" value="Enolase-like_C_sf"/>
</dbReference>
<protein>
    <submittedName>
        <fullName evidence="3">D-mannonate dehydratase Caul1835</fullName>
    </submittedName>
</protein>
<dbReference type="InterPro" id="IPR013341">
    <property type="entry name" value="Mandelate_racemase_N_dom"/>
</dbReference>
<dbReference type="Pfam" id="PF13378">
    <property type="entry name" value="MR_MLE_C"/>
    <property type="match status" value="1"/>
</dbReference>
<keyword evidence="1" id="KW-0456">Lyase</keyword>
<accession>A0AA35W514</accession>
<evidence type="ECO:0000256" key="1">
    <source>
        <dbReference type="ARBA" id="ARBA00023239"/>
    </source>
</evidence>
<dbReference type="GO" id="GO:0009063">
    <property type="term" value="P:amino acid catabolic process"/>
    <property type="evidence" value="ECO:0007669"/>
    <property type="project" value="InterPro"/>
</dbReference>
<evidence type="ECO:0000313" key="3">
    <source>
        <dbReference type="EMBL" id="CAI7998895.1"/>
    </source>
</evidence>
<evidence type="ECO:0000313" key="4">
    <source>
        <dbReference type="Proteomes" id="UP001174909"/>
    </source>
</evidence>
<dbReference type="PANTHER" id="PTHR48080:SF2">
    <property type="entry name" value="D-GALACTONATE DEHYDRATASE"/>
    <property type="match status" value="1"/>
</dbReference>
<dbReference type="GO" id="GO:0016829">
    <property type="term" value="F:lyase activity"/>
    <property type="evidence" value="ECO:0007669"/>
    <property type="project" value="UniProtKB-KW"/>
</dbReference>
<dbReference type="InterPro" id="IPR018110">
    <property type="entry name" value="Mandel_Rmase/mucon_lact_enz_CS"/>
</dbReference>
<keyword evidence="4" id="KW-1185">Reference proteome</keyword>
<gene>
    <name evidence="3" type="ORF">GBAR_LOCUS2554</name>
</gene>
<dbReference type="CDD" id="cd03316">
    <property type="entry name" value="MR_like"/>
    <property type="match status" value="1"/>
</dbReference>
<dbReference type="PROSITE" id="PS00909">
    <property type="entry name" value="MR_MLE_2"/>
    <property type="match status" value="1"/>
</dbReference>
<dbReference type="SMART" id="SM00922">
    <property type="entry name" value="MR_MLE"/>
    <property type="match status" value="1"/>
</dbReference>
<proteinExistence type="predicted"/>
<dbReference type="Pfam" id="PF02746">
    <property type="entry name" value="MR_MLE_N"/>
    <property type="match status" value="1"/>
</dbReference>